<keyword evidence="7" id="KW-1185">Reference proteome</keyword>
<comment type="similarity">
    <text evidence="1">Belongs to the membrane fusion protein (MFP) (TC 8.A.1) family.</text>
</comment>
<evidence type="ECO:0000313" key="6">
    <source>
        <dbReference type="EMBL" id="RST87377.1"/>
    </source>
</evidence>
<protein>
    <submittedName>
        <fullName evidence="6">Efflux RND transporter periplasmic adaptor subunit</fullName>
    </submittedName>
</protein>
<dbReference type="PANTHER" id="PTHR30469:SF15">
    <property type="entry name" value="HLYD FAMILY OF SECRETION PROTEINS"/>
    <property type="match status" value="1"/>
</dbReference>
<dbReference type="GO" id="GO:0015562">
    <property type="term" value="F:efflux transmembrane transporter activity"/>
    <property type="evidence" value="ECO:0007669"/>
    <property type="project" value="TreeGrafter"/>
</dbReference>
<dbReference type="AlphaFoldDB" id="A0A429Z100"/>
<evidence type="ECO:0000259" key="4">
    <source>
        <dbReference type="Pfam" id="PF25954"/>
    </source>
</evidence>
<dbReference type="Gene3D" id="2.40.30.170">
    <property type="match status" value="1"/>
</dbReference>
<keyword evidence="2" id="KW-0175">Coiled coil</keyword>
<feature type="domain" description="CusB-like beta-barrel" evidence="4">
    <location>
        <begin position="250"/>
        <end position="320"/>
    </location>
</feature>
<evidence type="ECO:0000313" key="7">
    <source>
        <dbReference type="Proteomes" id="UP000278398"/>
    </source>
</evidence>
<evidence type="ECO:0000256" key="2">
    <source>
        <dbReference type="SAM" id="Coils"/>
    </source>
</evidence>
<dbReference type="EMBL" id="RWKW01000020">
    <property type="protein sequence ID" value="RST87377.1"/>
    <property type="molecule type" value="Genomic_DNA"/>
</dbReference>
<name>A0A429Z100_9HYPH</name>
<feature type="coiled-coil region" evidence="2">
    <location>
        <begin position="166"/>
        <end position="193"/>
    </location>
</feature>
<dbReference type="RefSeq" id="WP_126698576.1">
    <property type="nucleotide sequence ID" value="NZ_RWKW01000020.1"/>
</dbReference>
<evidence type="ECO:0000259" key="5">
    <source>
        <dbReference type="Pfam" id="PF25989"/>
    </source>
</evidence>
<feature type="domain" description="YknX-like C-terminal permuted SH3-like" evidence="5">
    <location>
        <begin position="327"/>
        <end position="392"/>
    </location>
</feature>
<evidence type="ECO:0000256" key="1">
    <source>
        <dbReference type="ARBA" id="ARBA00009477"/>
    </source>
</evidence>
<dbReference type="GO" id="GO:1990281">
    <property type="term" value="C:efflux pump complex"/>
    <property type="evidence" value="ECO:0007669"/>
    <property type="project" value="TreeGrafter"/>
</dbReference>
<dbReference type="PANTHER" id="PTHR30469">
    <property type="entry name" value="MULTIDRUG RESISTANCE PROTEIN MDTA"/>
    <property type="match status" value="1"/>
</dbReference>
<dbReference type="Gene3D" id="2.40.50.100">
    <property type="match status" value="1"/>
</dbReference>
<dbReference type="SUPFAM" id="SSF111369">
    <property type="entry name" value="HlyD-like secretion proteins"/>
    <property type="match status" value="1"/>
</dbReference>
<feature type="coiled-coil region" evidence="2">
    <location>
        <begin position="107"/>
        <end position="134"/>
    </location>
</feature>
<keyword evidence="3" id="KW-0732">Signal</keyword>
<dbReference type="Pfam" id="PF25954">
    <property type="entry name" value="Beta-barrel_RND_2"/>
    <property type="match status" value="1"/>
</dbReference>
<organism evidence="6 7">
    <name type="scientific">Aquibium carbonis</name>
    <dbReference type="NCBI Taxonomy" id="2495581"/>
    <lineage>
        <taxon>Bacteria</taxon>
        <taxon>Pseudomonadati</taxon>
        <taxon>Pseudomonadota</taxon>
        <taxon>Alphaproteobacteria</taxon>
        <taxon>Hyphomicrobiales</taxon>
        <taxon>Phyllobacteriaceae</taxon>
        <taxon>Aquibium</taxon>
    </lineage>
</organism>
<dbReference type="Pfam" id="PF25989">
    <property type="entry name" value="YknX_C"/>
    <property type="match status" value="1"/>
</dbReference>
<dbReference type="InterPro" id="IPR058637">
    <property type="entry name" value="YknX-like_C"/>
</dbReference>
<reference evidence="6 7" key="1">
    <citation type="submission" date="2018-12" db="EMBL/GenBank/DDBJ databases">
        <title>Mesorhizobium carbonis sp. nov., isolated from coal mine water.</title>
        <authorList>
            <person name="Xin W."/>
            <person name="Xu Z."/>
            <person name="Xiang F."/>
            <person name="Zhang J."/>
            <person name="Xi L."/>
            <person name="Liu J."/>
        </authorList>
    </citation>
    <scope>NUCLEOTIDE SEQUENCE [LARGE SCALE GENOMIC DNA]</scope>
    <source>
        <strain evidence="6 7">B2.3</strain>
    </source>
</reference>
<dbReference type="Gene3D" id="2.40.420.20">
    <property type="match status" value="1"/>
</dbReference>
<dbReference type="NCBIfam" id="TIGR01730">
    <property type="entry name" value="RND_mfp"/>
    <property type="match status" value="1"/>
</dbReference>
<dbReference type="Proteomes" id="UP000278398">
    <property type="component" value="Unassembled WGS sequence"/>
</dbReference>
<comment type="caution">
    <text evidence="6">The sequence shown here is derived from an EMBL/GenBank/DDBJ whole genome shotgun (WGS) entry which is preliminary data.</text>
</comment>
<feature type="signal peptide" evidence="3">
    <location>
        <begin position="1"/>
        <end position="20"/>
    </location>
</feature>
<dbReference type="OrthoDB" id="7422354at2"/>
<gene>
    <name evidence="6" type="ORF">EJC49_06115</name>
</gene>
<proteinExistence type="inferred from homology"/>
<dbReference type="InterPro" id="IPR006143">
    <property type="entry name" value="RND_pump_MFP"/>
</dbReference>
<accession>A0A429Z100</accession>
<evidence type="ECO:0000256" key="3">
    <source>
        <dbReference type="SAM" id="SignalP"/>
    </source>
</evidence>
<sequence>MKKSRILAVAAIALVGGAAALGYTQTALTAAPVEAPADAVAVTAPPAIRVVAAERRELVERLVVTGSIVARQEAAVGVDLSGMIVQELMADQGDTVRKGQVLALLDRSMLETQLAQADANRAQAEASVAQVAAQITDAEIGVRQAAESLDRARELQRKGIAAQSQLDNAVNAYDSAVAKLESARKALAASQAQLGVIDAQKQNVELQIQKTQVKAPADGLILARNATLGGIVGASGGALFRIAIDGDLELSASVPETSLPRLKPGMAVEVRVAGATEPTRGEVRMIEPEVNQTLRMGVVRIALAQDDAVRVGNFARGSIETTRRDSVAVPLAALVYKGTDGFLQKVTDGRVATVPVSIGVRTDGFAEIVSGVAAGDEVVSRAGTFVADGDLVRPVRQQDTGAVAR</sequence>
<dbReference type="Gene3D" id="1.10.287.470">
    <property type="entry name" value="Helix hairpin bin"/>
    <property type="match status" value="1"/>
</dbReference>
<dbReference type="InterPro" id="IPR058792">
    <property type="entry name" value="Beta-barrel_RND_2"/>
</dbReference>
<feature type="chain" id="PRO_5019577903" evidence="3">
    <location>
        <begin position="21"/>
        <end position="405"/>
    </location>
</feature>